<dbReference type="Proteomes" id="UP001551695">
    <property type="component" value="Unassembled WGS sequence"/>
</dbReference>
<keyword evidence="3" id="KW-1185">Reference proteome</keyword>
<sequence>MAGKDIDRIRARSAWATVKESPVIAAIAAAPFVIALGLVWWLVGGFAAFVLLVVLGAVVVVGGKLTR</sequence>
<evidence type="ECO:0000313" key="2">
    <source>
        <dbReference type="EMBL" id="MEV0709849.1"/>
    </source>
</evidence>
<keyword evidence="1" id="KW-1133">Transmembrane helix</keyword>
<evidence type="ECO:0000313" key="3">
    <source>
        <dbReference type="Proteomes" id="UP001551695"/>
    </source>
</evidence>
<gene>
    <name evidence="2" type="ORF">AB0I48_19975</name>
</gene>
<evidence type="ECO:0000256" key="1">
    <source>
        <dbReference type="SAM" id="Phobius"/>
    </source>
</evidence>
<reference evidence="2 3" key="1">
    <citation type="submission" date="2024-06" db="EMBL/GenBank/DDBJ databases">
        <title>The Natural Products Discovery Center: Release of the First 8490 Sequenced Strains for Exploring Actinobacteria Biosynthetic Diversity.</title>
        <authorList>
            <person name="Kalkreuter E."/>
            <person name="Kautsar S.A."/>
            <person name="Yang D."/>
            <person name="Bader C.D."/>
            <person name="Teijaro C.N."/>
            <person name="Fluegel L."/>
            <person name="Davis C.M."/>
            <person name="Simpson J.R."/>
            <person name="Lauterbach L."/>
            <person name="Steele A.D."/>
            <person name="Gui C."/>
            <person name="Meng S."/>
            <person name="Li G."/>
            <person name="Viehrig K."/>
            <person name="Ye F."/>
            <person name="Su P."/>
            <person name="Kiefer A.F."/>
            <person name="Nichols A."/>
            <person name="Cepeda A.J."/>
            <person name="Yan W."/>
            <person name="Fan B."/>
            <person name="Jiang Y."/>
            <person name="Adhikari A."/>
            <person name="Zheng C.-J."/>
            <person name="Schuster L."/>
            <person name="Cowan T.M."/>
            <person name="Smanski M.J."/>
            <person name="Chevrette M.G."/>
            <person name="De Carvalho L.P.S."/>
            <person name="Shen B."/>
        </authorList>
    </citation>
    <scope>NUCLEOTIDE SEQUENCE [LARGE SCALE GENOMIC DNA]</scope>
    <source>
        <strain evidence="2 3">NPDC050403</strain>
    </source>
</reference>
<keyword evidence="1" id="KW-0812">Transmembrane</keyword>
<feature type="transmembrane region" description="Helical" evidence="1">
    <location>
        <begin position="46"/>
        <end position="65"/>
    </location>
</feature>
<protein>
    <submittedName>
        <fullName evidence="2">Uncharacterized protein</fullName>
    </submittedName>
</protein>
<name>A0ABV3FWQ6_9NOCA</name>
<dbReference type="RefSeq" id="WP_109528808.1">
    <property type="nucleotide sequence ID" value="NZ_JBEXKW010000092.1"/>
</dbReference>
<organism evidence="2 3">
    <name type="scientific">Nocardia aurea</name>
    <dbReference type="NCBI Taxonomy" id="2144174"/>
    <lineage>
        <taxon>Bacteria</taxon>
        <taxon>Bacillati</taxon>
        <taxon>Actinomycetota</taxon>
        <taxon>Actinomycetes</taxon>
        <taxon>Mycobacteriales</taxon>
        <taxon>Nocardiaceae</taxon>
        <taxon>Nocardia</taxon>
    </lineage>
</organism>
<proteinExistence type="predicted"/>
<dbReference type="EMBL" id="JBFAKC010000008">
    <property type="protein sequence ID" value="MEV0709849.1"/>
    <property type="molecule type" value="Genomic_DNA"/>
</dbReference>
<comment type="caution">
    <text evidence="2">The sequence shown here is derived from an EMBL/GenBank/DDBJ whole genome shotgun (WGS) entry which is preliminary data.</text>
</comment>
<accession>A0ABV3FWQ6</accession>
<feature type="transmembrane region" description="Helical" evidence="1">
    <location>
        <begin position="21"/>
        <end position="40"/>
    </location>
</feature>
<keyword evidence="1" id="KW-0472">Membrane</keyword>